<proteinExistence type="predicted"/>
<dbReference type="InterPro" id="IPR016024">
    <property type="entry name" value="ARM-type_fold"/>
</dbReference>
<evidence type="ECO:0000256" key="2">
    <source>
        <dbReference type="ARBA" id="ARBA00022490"/>
    </source>
</evidence>
<dbReference type="Pfam" id="PF24492">
    <property type="entry name" value="HEAT_ECM29"/>
    <property type="match status" value="1"/>
</dbReference>
<evidence type="ECO:0000259" key="6">
    <source>
        <dbReference type="Pfam" id="PF13001"/>
    </source>
</evidence>
<keyword evidence="4" id="KW-0647">Proteasome</keyword>
<evidence type="ECO:0000256" key="5">
    <source>
        <dbReference type="SAM" id="MobiDB-lite"/>
    </source>
</evidence>
<dbReference type="InterPro" id="IPR055443">
    <property type="entry name" value="HEAT_ECM29"/>
</dbReference>
<dbReference type="GO" id="GO:0005634">
    <property type="term" value="C:nucleus"/>
    <property type="evidence" value="ECO:0007669"/>
    <property type="project" value="TreeGrafter"/>
</dbReference>
<evidence type="ECO:0000256" key="1">
    <source>
        <dbReference type="ARBA" id="ARBA00004496"/>
    </source>
</evidence>
<dbReference type="Pfam" id="PF13001">
    <property type="entry name" value="ECM29_N"/>
    <property type="match status" value="1"/>
</dbReference>
<organism evidence="8 9">
    <name type="scientific">Lachancea quebecensis</name>
    <dbReference type="NCBI Taxonomy" id="1654605"/>
    <lineage>
        <taxon>Eukaryota</taxon>
        <taxon>Fungi</taxon>
        <taxon>Dikarya</taxon>
        <taxon>Ascomycota</taxon>
        <taxon>Saccharomycotina</taxon>
        <taxon>Saccharomycetes</taxon>
        <taxon>Saccharomycetales</taxon>
        <taxon>Saccharomycetaceae</taxon>
        <taxon>Lachancea</taxon>
    </lineage>
</organism>
<dbReference type="SUPFAM" id="SSF48371">
    <property type="entry name" value="ARM repeat"/>
    <property type="match status" value="3"/>
</dbReference>
<dbReference type="InterPro" id="IPR024372">
    <property type="entry name" value="Ecm29_N"/>
</dbReference>
<reference evidence="9" key="1">
    <citation type="submission" date="2015-10" db="EMBL/GenBank/DDBJ databases">
        <authorList>
            <person name="Devillers H."/>
        </authorList>
    </citation>
    <scope>NUCLEOTIDE SEQUENCE [LARGE SCALE GENOMIC DNA]</scope>
</reference>
<dbReference type="PANTHER" id="PTHR23346">
    <property type="entry name" value="TRANSLATIONAL ACTIVATOR GCN1-RELATED"/>
    <property type="match status" value="1"/>
</dbReference>
<gene>
    <name evidence="8" type="ORF">LAQU0_S30e00276g</name>
</gene>
<name>A0A0P1KY54_9SACH</name>
<evidence type="ECO:0000256" key="3">
    <source>
        <dbReference type="ARBA" id="ARBA00022737"/>
    </source>
</evidence>
<evidence type="ECO:0000256" key="4">
    <source>
        <dbReference type="ARBA" id="ARBA00022942"/>
    </source>
</evidence>
<feature type="compositionally biased region" description="Acidic residues" evidence="5">
    <location>
        <begin position="1669"/>
        <end position="1681"/>
    </location>
</feature>
<dbReference type="Proteomes" id="UP000236544">
    <property type="component" value="Unassembled WGS sequence"/>
</dbReference>
<dbReference type="Pfam" id="PF12755">
    <property type="entry name" value="Vac14_Fab1_bd"/>
    <property type="match status" value="1"/>
</dbReference>
<accession>A0A0P1KY54</accession>
<feature type="domain" description="Proteasome component Ecm29 N-terminal" evidence="6">
    <location>
        <begin position="12"/>
        <end position="526"/>
    </location>
</feature>
<protein>
    <submittedName>
        <fullName evidence="8">LAQU0S30e00276g1_1</fullName>
    </submittedName>
</protein>
<evidence type="ECO:0000259" key="7">
    <source>
        <dbReference type="Pfam" id="PF24492"/>
    </source>
</evidence>
<sequence length="1849" mass="206421">MALSESQELQLIEKVDLRFVLASTEDALERNLDTFFPALLLKLDSSHSSARVAVFNSIKNVMGRISSLTNVKLPAKKLIIQAKTWKSSSTYGENSVGLYSLLFASKGVDRLSPEEKAELIPEVVEGISTLSDSLKPRMFHILCKLLLSWNAPIGGRSEEESAQSLLPIASVLDRNFLLEKFRQFFLLNPLKSEPGSAVIPRGYSCPGLSVQEVEFFTFNAGVSFTRDNLSTYKNAIFVFMTHAIALEGRPLLEFLIIASADSTNLSDQAAALLKKQQVPYEDQEFIGTLTELYIGERSTNRPPVGRELQEVILSILTKSVCATKTPEKVSVICSMGLNSTHYKLRSLSLTFVQHVARHNYEALTFQDTRSDYSVNIASLIRNNLHSEGWPQYQLNSSVPNFNIGLEQRRRQYETLGVILKQDPKLLMDFSFIEFLFDSLKGDLGEFRKSIQETLNSLCVHVASLPEESKLKLKNLAKKLLADNFDVVYGDKETIEALMYCRAVAINFVNSAFPFDDAEARLLNVMGLSRTNRHDVREESSKGLHPYWFKMTQCANTSKIGMKENLESPSTGEVIFPDAQNLMIVFKSQTEHPEDSKTSALFQSFDYGSNFVFQTLVSQAIAGKKSSIFQDEFWQLRIVHAIQSDSNVRSLVESEVLKFDKNVLSSFTRTLINHFVEEESNPEKDHVNNERFSNGFVSFFFASYMSDSMLRNMSDLLPKIFGLLNRYLSLSESDVECAAKLYGIIQSSIASSETASGMVEATQVPIESGDFVPTILTASFTFSSLALQGKTLTAGEVLPLVEKVIDLLEVTDLKSIGLKCLGPILRFGLLRLLCKEKRRAIVQRVMIALRRHPLRTQHTIQAWSQLSLYAAEFNFVDTFFDALEESHSTKEVDILFFAGEGMTVLAGGWHSSVIRNKEYLKKNELDSMTDLFDDSNSERVIGKLLALCEASKPSLRKAACIWLLCFVQYLGHSESVCTHARKIHVCFARFLGDNDDLVQDSASRGLGLIYDVSGKDLQEEMLKGLFKSFIDPKAALDMSSGTISSESQLFEPGTMNTGEGSISTYKDILSLASEAGDPSLVYKFLPLARNSALWSSRKGVAFGLTSIFSKSSVDDFLRSTPHASQRLIPLLYRYRFDPYNNVAEAMNGIWNALVDNTSVTISEYFDEILSSVLQGMGGKDWRVREASATALINLLEAVNEKQYQEKLEEIWTMAFRTMDDIKESVRSAGIKVTKILSKILVRSSKQDNGTGNTSQQILRKLIPFFLGHKGLNSDAEEIRTFSLETLLVLIKEASSAVRSFAPSLIYEFLLLLSPLEPQVVNYLTMNAEKYNLNTTDVNAQRALGVQHSPIMRSIETLVGNCDTDLLPSVVENVVRASKKSVGLPSKIGSSKVISLLVLQNPIGLSDFGSKLLKACFSGLNDRSFTVSEAYTVSFGRVCKVCKPGKVAKYVAKLTEKFFNSEDSNSRVIVGMAILSVFNYSTEMFQNVGSVLLPLVFIGMHDNDDVAEIYIRIWNESTPSSSGSVNLYLEEITSLAAQHLKSNNFNTKITCARSVCEACAQANAETPVKTISQLFKVILETTQGRAWQGKETVVKTLVVLAKKFKPYYLKDTLIHNSVESRLISEISRTNIGYVRDVIFSSLSYNSEFKSPTLQEKNLEVAMRIIERIDDGADGDASEEETDESNYKKQRVSADVNRKSRKDNVESEEYKIKLLKNVAQLYGTPSDGNLSQRTLEAIAQASLNLFQSNTVIFTWRSQIAVSEIGSVLLENAPPTLTEDEQTSLKQLWTKAFEHASSPESIENVKVQCVRFGRRLLEEKVNFTFVVENDLRRLTHLDPSPVVTVELKNAGVI</sequence>
<dbReference type="GO" id="GO:0005737">
    <property type="term" value="C:cytoplasm"/>
    <property type="evidence" value="ECO:0007669"/>
    <property type="project" value="UniProtKB-SubCell"/>
</dbReference>
<feature type="domain" description="Proteasome adapter and scaffold protein ECM29 HEAT-repeat" evidence="7">
    <location>
        <begin position="1297"/>
        <end position="1457"/>
    </location>
</feature>
<comment type="subcellular location">
    <subcellularLocation>
        <location evidence="1">Cytoplasm</location>
    </subcellularLocation>
</comment>
<dbReference type="GO" id="GO:0043248">
    <property type="term" value="P:proteasome assembly"/>
    <property type="evidence" value="ECO:0007669"/>
    <property type="project" value="InterPro"/>
</dbReference>
<dbReference type="InterPro" id="IPR011989">
    <property type="entry name" value="ARM-like"/>
</dbReference>
<dbReference type="GO" id="GO:0000502">
    <property type="term" value="C:proteasome complex"/>
    <property type="evidence" value="ECO:0007669"/>
    <property type="project" value="UniProtKB-KW"/>
</dbReference>
<dbReference type="GO" id="GO:0060090">
    <property type="term" value="F:molecular adaptor activity"/>
    <property type="evidence" value="ECO:0007669"/>
    <property type="project" value="InterPro"/>
</dbReference>
<keyword evidence="3" id="KW-0677">Repeat</keyword>
<feature type="region of interest" description="Disordered" evidence="5">
    <location>
        <begin position="1669"/>
        <end position="1699"/>
    </location>
</feature>
<dbReference type="EMBL" id="LN890559">
    <property type="protein sequence ID" value="CUS25176.1"/>
    <property type="molecule type" value="Genomic_DNA"/>
</dbReference>
<dbReference type="OrthoDB" id="16066at2759"/>
<keyword evidence="9" id="KW-1185">Reference proteome</keyword>
<keyword evidence="2" id="KW-0963">Cytoplasm</keyword>
<evidence type="ECO:0000313" key="9">
    <source>
        <dbReference type="Proteomes" id="UP000236544"/>
    </source>
</evidence>
<dbReference type="Gene3D" id="1.25.10.10">
    <property type="entry name" value="Leucine-rich Repeat Variant"/>
    <property type="match status" value="2"/>
</dbReference>
<evidence type="ECO:0000313" key="8">
    <source>
        <dbReference type="EMBL" id="CUS25176.1"/>
    </source>
</evidence>
<dbReference type="PANTHER" id="PTHR23346:SF19">
    <property type="entry name" value="PROTEASOME ADAPTER AND SCAFFOLD PROTEIN ECM29"/>
    <property type="match status" value="1"/>
</dbReference>
<dbReference type="GO" id="GO:0036503">
    <property type="term" value="P:ERAD pathway"/>
    <property type="evidence" value="ECO:0007669"/>
    <property type="project" value="TreeGrafter"/>
</dbReference>